<gene>
    <name evidence="2" type="ORF">KK137_04705</name>
</gene>
<reference evidence="2 3" key="1">
    <citation type="submission" date="2021-05" db="EMBL/GenBank/DDBJ databases">
        <title>Croceibacterium sp. LX-88 genome sequence.</title>
        <authorList>
            <person name="Luo X."/>
        </authorList>
    </citation>
    <scope>NUCLEOTIDE SEQUENCE [LARGE SCALE GENOMIC DNA]</scope>
    <source>
        <strain evidence="2 3">LX-88</strain>
    </source>
</reference>
<dbReference type="RefSeq" id="WP_214534922.1">
    <property type="nucleotide sequence ID" value="NZ_JAHFVK010000001.1"/>
</dbReference>
<evidence type="ECO:0008006" key="4">
    <source>
        <dbReference type="Google" id="ProtNLM"/>
    </source>
</evidence>
<feature type="region of interest" description="Disordered" evidence="1">
    <location>
        <begin position="197"/>
        <end position="219"/>
    </location>
</feature>
<comment type="caution">
    <text evidence="2">The sequence shown here is derived from an EMBL/GenBank/DDBJ whole genome shotgun (WGS) entry which is preliminary data.</text>
</comment>
<evidence type="ECO:0000256" key="1">
    <source>
        <dbReference type="SAM" id="MobiDB-lite"/>
    </source>
</evidence>
<keyword evidence="3" id="KW-1185">Reference proteome</keyword>
<dbReference type="Proteomes" id="UP000811255">
    <property type="component" value="Unassembled WGS sequence"/>
</dbReference>
<evidence type="ECO:0000313" key="3">
    <source>
        <dbReference type="Proteomes" id="UP000811255"/>
    </source>
</evidence>
<evidence type="ECO:0000313" key="2">
    <source>
        <dbReference type="EMBL" id="MBT2133627.1"/>
    </source>
</evidence>
<dbReference type="EMBL" id="JAHFVK010000001">
    <property type="protein sequence ID" value="MBT2133627.1"/>
    <property type="molecule type" value="Genomic_DNA"/>
</dbReference>
<organism evidence="2 3">
    <name type="scientific">Croceibacterium selenioxidans</name>
    <dbReference type="NCBI Taxonomy" id="2838833"/>
    <lineage>
        <taxon>Bacteria</taxon>
        <taxon>Pseudomonadati</taxon>
        <taxon>Pseudomonadota</taxon>
        <taxon>Alphaproteobacteria</taxon>
        <taxon>Sphingomonadales</taxon>
        <taxon>Erythrobacteraceae</taxon>
        <taxon>Croceibacterium</taxon>
    </lineage>
</organism>
<protein>
    <recommendedName>
        <fullName evidence="4">Baseplate protein J-like domain-containing protein</fullName>
    </recommendedName>
</protein>
<proteinExistence type="predicted"/>
<accession>A0ABS5W2Q9</accession>
<sequence>MAENTNQFGSALLALTTLRPPDLRRGENLVHFELELPEAVAEQAKLADNGQRDPLGPKEAATLLWKSPVAAQLDGRTNAWRDITGVSLLLPAIGRLASTDEAGWPNDQSELQQLTSDLAGQAWASIRSTLIDSDCLAKLNDVVLIFKYAAVGQTRSIRTAADLYRFARTLLANDGPTTRQDMVLWLTAPLVVPGVMTRLPGPRGPKKPPEPSTHPHPPHFVATDVVAAATPDMLARLHSELDAREDATDAARVREMLHSAGVTDRNLLSRVSATISGSDASNVSERSRIAAPRKRSRIVSLHLFGAPVLLDIGAAEHRTAALRSALARKVAAVLPEDLRDRLLSSGVALEELDTWPGVLSAATASPSYLEPVGRNDLLLVRQTTTGYRRTEIAYVENVMVGEERGRNHTERSLSRQEFFEEVEQETEETRDLQVTDKAELSREVSNVVQENLKAEGNVQITSRGPTTVVASVSGSAQRSTEEAAKAAEQYSRETIERAVKRTLQRVVRQTRSIYEREITEDNKHGFKVDGNATDHVSGVYQYLERVSRAKIFWYGERELYDILIPEPAALMWHFAIQRREIQIPIEAPDADLFASLTLANIADNREAIIRAFRVTDMPPTLVEERTVSDTFSGTGGGDSGKYAGGKELQIPDGYVMVSASVGISVEIEDPMVPNGGFSLGGDVQQWTIATTGNQGQASLQFDFSGNPRPGPTVAYAVNADNFTSFGGTISVKLKLTDQAREQWAINAYSKVADRFESLRREYATAVIQASANQPQSEVNLPDGSRSWLERVVRSELQRSSIDVMRNRPVDYDLVADYPSVNEDGTLDAHPIVDLAALASAAPEVRFLQQAFEWEHLGWVLYPYFWGRRSEWSKTVVVAHPDPDFSAFLNAGAARVQIPVRPGFEAMVKHFMETGEVYEGEGLPKMGDPGYVTFIDEQLTSLGAPGEEIQWPPDNPREWDIVAPTSLLLLRGREETRLPAWDPANGQELNPP</sequence>
<name>A0ABS5W2Q9_9SPHN</name>